<feature type="compositionally biased region" description="Low complexity" evidence="1">
    <location>
        <begin position="83"/>
        <end position="101"/>
    </location>
</feature>
<proteinExistence type="predicted"/>
<feature type="non-terminal residue" evidence="2">
    <location>
        <position position="1"/>
    </location>
</feature>
<evidence type="ECO:0000256" key="1">
    <source>
        <dbReference type="SAM" id="MobiDB-lite"/>
    </source>
</evidence>
<feature type="region of interest" description="Disordered" evidence="1">
    <location>
        <begin position="1"/>
        <end position="56"/>
    </location>
</feature>
<feature type="compositionally biased region" description="Pro residues" evidence="1">
    <location>
        <begin position="102"/>
        <end position="111"/>
    </location>
</feature>
<evidence type="ECO:0000313" key="2">
    <source>
        <dbReference type="EMBL" id="KAL0204689.1"/>
    </source>
</evidence>
<evidence type="ECO:0000313" key="3">
    <source>
        <dbReference type="Proteomes" id="UP001529510"/>
    </source>
</evidence>
<dbReference type="AlphaFoldDB" id="A0ABD0S1L9"/>
<comment type="caution">
    <text evidence="2">The sequence shown here is derived from an EMBL/GenBank/DDBJ whole genome shotgun (WGS) entry which is preliminary data.</text>
</comment>
<sequence length="149" mass="16247">EPPHTAPTAQIACPAPNTLETPSASSAQNRRPRHAQSCRPLRSAQTRRPPIRAQASHMASRLYIEDIMDMALPLEFSAPVLSPLSLSSPSPPSSQLVLSSPPTRPEPAPPEHPPELFPACGPFNFQLYSPVCFLSKKDFILTTKISIYP</sequence>
<accession>A0ABD0S1L9</accession>
<gene>
    <name evidence="2" type="ORF">M9458_002707</name>
</gene>
<organism evidence="2 3">
    <name type="scientific">Cirrhinus mrigala</name>
    <name type="common">Mrigala</name>
    <dbReference type="NCBI Taxonomy" id="683832"/>
    <lineage>
        <taxon>Eukaryota</taxon>
        <taxon>Metazoa</taxon>
        <taxon>Chordata</taxon>
        <taxon>Craniata</taxon>
        <taxon>Vertebrata</taxon>
        <taxon>Euteleostomi</taxon>
        <taxon>Actinopterygii</taxon>
        <taxon>Neopterygii</taxon>
        <taxon>Teleostei</taxon>
        <taxon>Ostariophysi</taxon>
        <taxon>Cypriniformes</taxon>
        <taxon>Cyprinidae</taxon>
        <taxon>Labeoninae</taxon>
        <taxon>Labeonini</taxon>
        <taxon>Cirrhinus</taxon>
    </lineage>
</organism>
<feature type="region of interest" description="Disordered" evidence="1">
    <location>
        <begin position="83"/>
        <end position="113"/>
    </location>
</feature>
<dbReference type="Proteomes" id="UP001529510">
    <property type="component" value="Unassembled WGS sequence"/>
</dbReference>
<reference evidence="2 3" key="1">
    <citation type="submission" date="2024-05" db="EMBL/GenBank/DDBJ databases">
        <title>Genome sequencing and assembly of Indian major carp, Cirrhinus mrigala (Hamilton, 1822).</title>
        <authorList>
            <person name="Mohindra V."/>
            <person name="Chowdhury L.M."/>
            <person name="Lal K."/>
            <person name="Jena J.K."/>
        </authorList>
    </citation>
    <scope>NUCLEOTIDE SEQUENCE [LARGE SCALE GENOMIC DNA]</scope>
    <source>
        <strain evidence="2">CM1030</strain>
        <tissue evidence="2">Blood</tissue>
    </source>
</reference>
<dbReference type="EMBL" id="JAMKFB020000001">
    <property type="protein sequence ID" value="KAL0204689.1"/>
    <property type="molecule type" value="Genomic_DNA"/>
</dbReference>
<keyword evidence="3" id="KW-1185">Reference proteome</keyword>
<feature type="compositionally biased region" description="Polar residues" evidence="1">
    <location>
        <begin position="18"/>
        <end position="29"/>
    </location>
</feature>
<name>A0ABD0S1L9_CIRMR</name>
<protein>
    <submittedName>
        <fullName evidence="2">Uncharacterized protein</fullName>
    </submittedName>
</protein>